<gene>
    <name evidence="2" type="ORF">BKH15_02595</name>
</gene>
<evidence type="ECO:0000313" key="3">
    <source>
        <dbReference type="Proteomes" id="UP000186769"/>
    </source>
</evidence>
<dbReference type="EMBL" id="MSKW01000005">
    <property type="protein sequence ID" value="OLO79149.1"/>
    <property type="molecule type" value="Genomic_DNA"/>
</dbReference>
<feature type="compositionally biased region" description="Gly residues" evidence="1">
    <location>
        <begin position="14"/>
        <end position="24"/>
    </location>
</feature>
<reference evidence="2 3" key="1">
    <citation type="submission" date="2016-12" db="EMBL/GenBank/DDBJ databases">
        <title>Genomic comparison of strains in the 'Actinomyces naeslundii' group.</title>
        <authorList>
            <person name="Mughal S.R."/>
            <person name="Do T."/>
            <person name="Gilbert S.C."/>
            <person name="Witherden E.A."/>
            <person name="Didelot X."/>
            <person name="Beighton D."/>
        </authorList>
    </citation>
    <scope>NUCLEOTIDE SEQUENCE [LARGE SCALE GENOMIC DNA]</scope>
    <source>
        <strain evidence="2 3">G53E</strain>
    </source>
</reference>
<accession>A0A1Q8XFT0</accession>
<evidence type="ECO:0000256" key="1">
    <source>
        <dbReference type="SAM" id="MobiDB-lite"/>
    </source>
</evidence>
<proteinExistence type="predicted"/>
<dbReference type="Proteomes" id="UP000186769">
    <property type="component" value="Unassembled WGS sequence"/>
</dbReference>
<organism evidence="2 3">
    <name type="scientific">Actinomyces oris</name>
    <dbReference type="NCBI Taxonomy" id="544580"/>
    <lineage>
        <taxon>Bacteria</taxon>
        <taxon>Bacillati</taxon>
        <taxon>Actinomycetota</taxon>
        <taxon>Actinomycetes</taxon>
        <taxon>Actinomycetales</taxon>
        <taxon>Actinomycetaceae</taxon>
        <taxon>Actinomyces</taxon>
    </lineage>
</organism>
<protein>
    <submittedName>
        <fullName evidence="2">Uncharacterized protein</fullName>
    </submittedName>
</protein>
<dbReference type="AlphaFoldDB" id="A0A1Q8XFT0"/>
<evidence type="ECO:0000313" key="2">
    <source>
        <dbReference type="EMBL" id="OLO79149.1"/>
    </source>
</evidence>
<name>A0A1Q8XFT0_9ACTO</name>
<sequence>MGPVGGFCWSWWPGGGGASPGRGGRAPRLTPSHPSRIVPVTYDKYSCGEMRGGRDGVFS</sequence>
<feature type="region of interest" description="Disordered" evidence="1">
    <location>
        <begin position="14"/>
        <end position="33"/>
    </location>
</feature>
<comment type="caution">
    <text evidence="2">The sequence shown here is derived from an EMBL/GenBank/DDBJ whole genome shotgun (WGS) entry which is preliminary data.</text>
</comment>